<evidence type="ECO:0000313" key="1">
    <source>
        <dbReference type="EMBL" id="AUB34725.1"/>
    </source>
</evidence>
<dbReference type="OrthoDB" id="428699at2"/>
<dbReference type="KEGG" id="nfl:COO91_00554"/>
<dbReference type="AlphaFoldDB" id="A0A2K8SIR3"/>
<protein>
    <submittedName>
        <fullName evidence="1">Uncharacterized protein</fullName>
    </submittedName>
</protein>
<dbReference type="RefSeq" id="WP_100897248.1">
    <property type="nucleotide sequence ID" value="NZ_CAWNNC010000001.1"/>
</dbReference>
<dbReference type="EMBL" id="CP024785">
    <property type="protein sequence ID" value="AUB34725.1"/>
    <property type="molecule type" value="Genomic_DNA"/>
</dbReference>
<keyword evidence="2" id="KW-1185">Reference proteome</keyword>
<dbReference type="Proteomes" id="UP000232003">
    <property type="component" value="Chromosome"/>
</dbReference>
<proteinExistence type="predicted"/>
<organism evidence="1 2">
    <name type="scientific">Nostoc flagelliforme CCNUN1</name>
    <dbReference type="NCBI Taxonomy" id="2038116"/>
    <lineage>
        <taxon>Bacteria</taxon>
        <taxon>Bacillati</taxon>
        <taxon>Cyanobacteriota</taxon>
        <taxon>Cyanophyceae</taxon>
        <taxon>Nostocales</taxon>
        <taxon>Nostocaceae</taxon>
        <taxon>Nostoc</taxon>
    </lineage>
</organism>
<sequence length="83" mass="9419">MLSVKGTFQNGVVHPNEPIEGHEGQSVIIVFVEENHTPEPATPEDSDWDKLRQLIKNCAVDTDINDLAHQHDHYLYGMPKRES</sequence>
<evidence type="ECO:0000313" key="2">
    <source>
        <dbReference type="Proteomes" id="UP000232003"/>
    </source>
</evidence>
<accession>A0A2K8SIR3</accession>
<name>A0A2K8SIR3_9NOSO</name>
<reference evidence="1 2" key="1">
    <citation type="submission" date="2017-11" db="EMBL/GenBank/DDBJ databases">
        <title>Complete genome of a free-living desiccation-tolerant cyanobacterium and its photosynthetic adaptation to extreme terrestrial habitat.</title>
        <authorList>
            <person name="Shang J."/>
        </authorList>
    </citation>
    <scope>NUCLEOTIDE SEQUENCE [LARGE SCALE GENOMIC DNA]</scope>
    <source>
        <strain evidence="1 2">CCNUN1</strain>
    </source>
</reference>
<gene>
    <name evidence="1" type="ORF">COO91_00554</name>
</gene>